<feature type="transmembrane region" description="Helical" evidence="8">
    <location>
        <begin position="319"/>
        <end position="341"/>
    </location>
</feature>
<evidence type="ECO:0000256" key="3">
    <source>
        <dbReference type="ARBA" id="ARBA00022475"/>
    </source>
</evidence>
<evidence type="ECO:0000256" key="6">
    <source>
        <dbReference type="ARBA" id="ARBA00022989"/>
    </source>
</evidence>
<dbReference type="PANTHER" id="PTHR48021">
    <property type="match status" value="1"/>
</dbReference>
<evidence type="ECO:0000256" key="2">
    <source>
        <dbReference type="ARBA" id="ARBA00022448"/>
    </source>
</evidence>
<dbReference type="Proteomes" id="UP000504631">
    <property type="component" value="Unplaced"/>
</dbReference>
<keyword evidence="10" id="KW-1185">Reference proteome</keyword>
<feature type="transmembrane region" description="Helical" evidence="8">
    <location>
        <begin position="169"/>
        <end position="190"/>
    </location>
</feature>
<dbReference type="GeneID" id="117236050"/>
<dbReference type="InterPro" id="IPR036259">
    <property type="entry name" value="MFS_trans_sf"/>
</dbReference>
<feature type="domain" description="Major facilitator superfamily (MFS) profile" evidence="9">
    <location>
        <begin position="18"/>
        <end position="443"/>
    </location>
</feature>
<gene>
    <name evidence="11" type="primary">LOC117236050</name>
</gene>
<evidence type="ECO:0000256" key="8">
    <source>
        <dbReference type="SAM" id="Phobius"/>
    </source>
</evidence>
<evidence type="ECO:0000256" key="7">
    <source>
        <dbReference type="ARBA" id="ARBA00023136"/>
    </source>
</evidence>
<keyword evidence="2" id="KW-0813">Transport</keyword>
<dbReference type="FunFam" id="1.20.1250.20:FF:000218">
    <property type="entry name" value="facilitated trehalose transporter Tret1"/>
    <property type="match status" value="1"/>
</dbReference>
<dbReference type="PROSITE" id="PS50850">
    <property type="entry name" value="MFS"/>
    <property type="match status" value="1"/>
</dbReference>
<feature type="transmembrane region" description="Helical" evidence="8">
    <location>
        <begin position="87"/>
        <end position="106"/>
    </location>
</feature>
<feature type="transmembrane region" description="Helical" evidence="8">
    <location>
        <begin position="253"/>
        <end position="276"/>
    </location>
</feature>
<keyword evidence="6 8" id="KW-1133">Transmembrane helix</keyword>
<dbReference type="GO" id="GO:0005886">
    <property type="term" value="C:plasma membrane"/>
    <property type="evidence" value="ECO:0007669"/>
    <property type="project" value="UniProtKB-SubCell"/>
</dbReference>
<reference evidence="11" key="1">
    <citation type="submission" date="2025-08" db="UniProtKB">
        <authorList>
            <consortium name="RefSeq"/>
        </authorList>
    </citation>
    <scope>IDENTIFICATION</scope>
    <source>
        <tissue evidence="11">Muscle</tissue>
    </source>
</reference>
<dbReference type="Pfam" id="PF00083">
    <property type="entry name" value="Sugar_tr"/>
    <property type="match status" value="1"/>
</dbReference>
<feature type="transmembrane region" description="Helical" evidence="8">
    <location>
        <begin position="420"/>
        <end position="437"/>
    </location>
</feature>
<evidence type="ECO:0000313" key="11">
    <source>
        <dbReference type="RefSeq" id="XP_033354549.1"/>
    </source>
</evidence>
<dbReference type="Gene3D" id="1.20.1250.20">
    <property type="entry name" value="MFS general substrate transporter like domains"/>
    <property type="match status" value="1"/>
</dbReference>
<comment type="subcellular location">
    <subcellularLocation>
        <location evidence="1">Cell membrane</location>
        <topology evidence="1">Multi-pass membrane protein</topology>
    </subcellularLocation>
</comment>
<keyword evidence="4" id="KW-0762">Sugar transport</keyword>
<feature type="transmembrane region" description="Helical" evidence="8">
    <location>
        <begin position="12"/>
        <end position="37"/>
    </location>
</feature>
<evidence type="ECO:0000256" key="5">
    <source>
        <dbReference type="ARBA" id="ARBA00022692"/>
    </source>
</evidence>
<evidence type="ECO:0000313" key="10">
    <source>
        <dbReference type="Proteomes" id="UP000504631"/>
    </source>
</evidence>
<name>A0A6J3KRQ9_9HYME</name>
<keyword evidence="7 8" id="KW-0472">Membrane</keyword>
<feature type="transmembrane region" description="Helical" evidence="8">
    <location>
        <begin position="353"/>
        <end position="376"/>
    </location>
</feature>
<dbReference type="InterPro" id="IPR005828">
    <property type="entry name" value="MFS_sugar_transport-like"/>
</dbReference>
<keyword evidence="5 8" id="KW-0812">Transmembrane</keyword>
<dbReference type="KEGG" id="bvk:117236050"/>
<evidence type="ECO:0000259" key="9">
    <source>
        <dbReference type="PROSITE" id="PS50850"/>
    </source>
</evidence>
<evidence type="ECO:0000256" key="1">
    <source>
        <dbReference type="ARBA" id="ARBA00004651"/>
    </source>
</evidence>
<dbReference type="GO" id="GO:0022857">
    <property type="term" value="F:transmembrane transporter activity"/>
    <property type="evidence" value="ECO:0007669"/>
    <property type="project" value="InterPro"/>
</dbReference>
<dbReference type="InterPro" id="IPR050549">
    <property type="entry name" value="MFS_Trehalose_Transporter"/>
</dbReference>
<proteinExistence type="predicted"/>
<sequence>MKLKAIEAFLRVWPQWATCLTVALMAISIGLTIGWTSPFLARLTLEDSEIPITDEEGSWIVSLLPFGRLFGAIGGSVTMEYYGSKRSLLMSGIPIIISWICIIFANSAFWLYVFRVSAGISFGMYYSCFAFYIGEIASANIRGALVSTIVNGMPFGTLIGNIMGSHMSMMCFGLVSLVLTICFMTVFPLLPQSPHYYVRQNNAIEAKKTIQWYHRKSNVNVELEIIEDFVQSSKSTNFRDKLNQVMERKNRRAFYMIILLFIFMQLSGLNTVTYYMEIIIRSAKVTSLEPATVVIISTGIGIVIGWISVYLIDRCGRKVLIAVSCGCVIIAMVLLGLHFLLLEQNFEPKSLEWLPILAMILFMMMSIGLIPVPSTILSELFPDDLKSIAGFTASITSALFAFICSRTYQPLIDLMSEKYVFWMYAIAMTVCLVYSITEMPETKGKTLQEIQDMLASESKKGGSSSEITRTVR</sequence>
<organism evidence="10 11">
    <name type="scientific">Bombus vosnesenskii</name>
    <dbReference type="NCBI Taxonomy" id="207650"/>
    <lineage>
        <taxon>Eukaryota</taxon>
        <taxon>Metazoa</taxon>
        <taxon>Ecdysozoa</taxon>
        <taxon>Arthropoda</taxon>
        <taxon>Hexapoda</taxon>
        <taxon>Insecta</taxon>
        <taxon>Pterygota</taxon>
        <taxon>Neoptera</taxon>
        <taxon>Endopterygota</taxon>
        <taxon>Hymenoptera</taxon>
        <taxon>Apocrita</taxon>
        <taxon>Aculeata</taxon>
        <taxon>Apoidea</taxon>
        <taxon>Anthophila</taxon>
        <taxon>Apidae</taxon>
        <taxon>Bombus</taxon>
        <taxon>Pyrobombus</taxon>
    </lineage>
</organism>
<dbReference type="RefSeq" id="XP_033354549.1">
    <property type="nucleotide sequence ID" value="XM_033498658.1"/>
</dbReference>
<protein>
    <submittedName>
        <fullName evidence="11">Facilitated trehalose transporter Tret1-like isoform X1</fullName>
    </submittedName>
</protein>
<dbReference type="SUPFAM" id="SSF103473">
    <property type="entry name" value="MFS general substrate transporter"/>
    <property type="match status" value="1"/>
</dbReference>
<dbReference type="InterPro" id="IPR020846">
    <property type="entry name" value="MFS_dom"/>
</dbReference>
<dbReference type="PANTHER" id="PTHR48021:SF1">
    <property type="entry name" value="GH07001P-RELATED"/>
    <property type="match status" value="1"/>
</dbReference>
<feature type="transmembrane region" description="Helical" evidence="8">
    <location>
        <begin position="291"/>
        <end position="312"/>
    </location>
</feature>
<accession>A0A6J3KRQ9</accession>
<evidence type="ECO:0000256" key="4">
    <source>
        <dbReference type="ARBA" id="ARBA00022597"/>
    </source>
</evidence>
<dbReference type="AlphaFoldDB" id="A0A6J3KRQ9"/>
<keyword evidence="3" id="KW-1003">Cell membrane</keyword>
<feature type="transmembrane region" description="Helical" evidence="8">
    <location>
        <begin position="388"/>
        <end position="408"/>
    </location>
</feature>